<keyword evidence="3" id="KW-1185">Reference proteome</keyword>
<dbReference type="RefSeq" id="WP_192007096.1">
    <property type="nucleotide sequence ID" value="NZ_JACYTQ010000001.1"/>
</dbReference>
<dbReference type="InterPro" id="IPR025489">
    <property type="entry name" value="DUF4381"/>
</dbReference>
<keyword evidence="1" id="KW-1133">Transmembrane helix</keyword>
<keyword evidence="1" id="KW-0472">Membrane</keyword>
<dbReference type="Proteomes" id="UP000647133">
    <property type="component" value="Unassembled WGS sequence"/>
</dbReference>
<dbReference type="EMBL" id="JACYTQ010000001">
    <property type="protein sequence ID" value="MBD8487321.1"/>
    <property type="molecule type" value="Genomic_DNA"/>
</dbReference>
<gene>
    <name evidence="2" type="ORF">IFO69_01035</name>
</gene>
<name>A0ABR9AF72_9BACT</name>
<dbReference type="Pfam" id="PF14316">
    <property type="entry name" value="DUF4381"/>
    <property type="match status" value="1"/>
</dbReference>
<protein>
    <submittedName>
        <fullName evidence="2">DUF4381 domain-containing protein</fullName>
    </submittedName>
</protein>
<organism evidence="2 3">
    <name type="scientific">Echinicola arenosa</name>
    <dbReference type="NCBI Taxonomy" id="2774144"/>
    <lineage>
        <taxon>Bacteria</taxon>
        <taxon>Pseudomonadati</taxon>
        <taxon>Bacteroidota</taxon>
        <taxon>Cytophagia</taxon>
        <taxon>Cytophagales</taxon>
        <taxon>Cyclobacteriaceae</taxon>
        <taxon>Echinicola</taxon>
    </lineage>
</organism>
<proteinExistence type="predicted"/>
<keyword evidence="1" id="KW-0812">Transmembrane</keyword>
<reference evidence="2 3" key="1">
    <citation type="submission" date="2020-09" db="EMBL/GenBank/DDBJ databases">
        <title>Echinicola sp. CAU 1574 isolated from sand of Sido Beach.</title>
        <authorList>
            <person name="Kim W."/>
        </authorList>
    </citation>
    <scope>NUCLEOTIDE SEQUENCE [LARGE SCALE GENOMIC DNA]</scope>
    <source>
        <strain evidence="2 3">CAU 1574</strain>
    </source>
</reference>
<evidence type="ECO:0000313" key="2">
    <source>
        <dbReference type="EMBL" id="MBD8487321.1"/>
    </source>
</evidence>
<feature type="transmembrane region" description="Helical" evidence="1">
    <location>
        <begin position="40"/>
        <end position="61"/>
    </location>
</feature>
<evidence type="ECO:0000256" key="1">
    <source>
        <dbReference type="SAM" id="Phobius"/>
    </source>
</evidence>
<comment type="caution">
    <text evidence="2">The sequence shown here is derived from an EMBL/GenBank/DDBJ whole genome shotgun (WGS) entry which is preliminary data.</text>
</comment>
<accession>A0ABR9AF72</accession>
<evidence type="ECO:0000313" key="3">
    <source>
        <dbReference type="Proteomes" id="UP000647133"/>
    </source>
</evidence>
<sequence length="168" mass="19331">MKYFFQSDSLVAKDSTAVAQLLQGAKLYEPEAVKFSFETIGWTVVGVVLLLGILVLIFFGVRSHIKNKYRREALEYIKMLSGEDQRLMEVFVVLKNTAMKAFGRNKVGGLYGHDWLAFLEKTGKQVEFLDRENEFMAALYKNDMLSNEGKNRLLVNAEKWIRTHAREL</sequence>